<comment type="similarity">
    <text evidence="2">Belongs to the TrbL/VirB6 family.</text>
</comment>
<keyword evidence="3" id="KW-0812">Transmembrane</keyword>
<keyword evidence="7" id="KW-1185">Reference proteome</keyword>
<evidence type="ECO:0000256" key="2">
    <source>
        <dbReference type="ARBA" id="ARBA00007802"/>
    </source>
</evidence>
<dbReference type="InterPro" id="IPR007688">
    <property type="entry name" value="Conjugal_tfr_TrbL/VirB6"/>
</dbReference>
<dbReference type="GO" id="GO:0030255">
    <property type="term" value="P:protein secretion by the type IV secretion system"/>
    <property type="evidence" value="ECO:0007669"/>
    <property type="project" value="InterPro"/>
</dbReference>
<name>A0A2K9NJQ8_9PROT</name>
<dbReference type="Proteomes" id="UP000234752">
    <property type="component" value="Chromosome eg_2"/>
</dbReference>
<evidence type="ECO:0000256" key="3">
    <source>
        <dbReference type="ARBA" id="ARBA00022692"/>
    </source>
</evidence>
<dbReference type="GO" id="GO:0016020">
    <property type="term" value="C:membrane"/>
    <property type="evidence" value="ECO:0007669"/>
    <property type="project" value="UniProtKB-SubCell"/>
</dbReference>
<dbReference type="RefSeq" id="WP_102114098.1">
    <property type="nucleotide sequence ID" value="NZ_BMGN01000007.1"/>
</dbReference>
<evidence type="ECO:0000256" key="1">
    <source>
        <dbReference type="ARBA" id="ARBA00004141"/>
    </source>
</evidence>
<dbReference type="OrthoDB" id="7400974at2"/>
<dbReference type="EMBL" id="CP025612">
    <property type="protein sequence ID" value="AUN32565.1"/>
    <property type="molecule type" value="Genomic_DNA"/>
</dbReference>
<sequence>MTTLACPGYSSLDGAGGVAGALRAVDCLAAQTTEKAFSTLLGPDGALEQALTLLLTLYVALMAIRMLTGRTGVGLSSLTPRMMGLGLVLCFATSWAAYHQVVWNLLVGAPDHLASLLAGTRGSAPSLFADRLDQLFQLVLDAARQSVVAGGEKPTMLAGMRPADLLWIASLLLLFGTVGVLVASKIALAALLALGPVFIVLALFRATSGLFEGWLRASILFALVPLLTVLVGTGALALIAPALSDLASSGGTPTPELAVSVLLGAGVFSLLMLLVLRVASTLTGGWRLNLHGPQSASIGRGAQGRTAQATATAAAPVAAMAPAASRISAMSTAATVMMPSTNSDLRLGGMGGGASRPAATAPGANIQTLGDAARSVPGPGPRSNRPATGLGQRFRSPAVKGTPS</sequence>
<evidence type="ECO:0000313" key="6">
    <source>
        <dbReference type="EMBL" id="AUN32565.1"/>
    </source>
</evidence>
<reference evidence="6 7" key="1">
    <citation type="submission" date="2017-12" db="EMBL/GenBank/DDBJ databases">
        <title>Genomes of bacteria within cyanobacterial aggregates.</title>
        <authorList>
            <person name="Cai H."/>
        </authorList>
    </citation>
    <scope>NUCLEOTIDE SEQUENCE [LARGE SCALE GENOMIC DNA]</scope>
    <source>
        <strain evidence="6 7">TH16</strain>
    </source>
</reference>
<evidence type="ECO:0000256" key="5">
    <source>
        <dbReference type="ARBA" id="ARBA00023136"/>
    </source>
</evidence>
<dbReference type="KEGG" id="ncb:C0V82_19695"/>
<organism evidence="6 7">
    <name type="scientific">Niveispirillum cyanobacteriorum</name>
    <dbReference type="NCBI Taxonomy" id="1612173"/>
    <lineage>
        <taxon>Bacteria</taxon>
        <taxon>Pseudomonadati</taxon>
        <taxon>Pseudomonadota</taxon>
        <taxon>Alphaproteobacteria</taxon>
        <taxon>Rhodospirillales</taxon>
        <taxon>Azospirillaceae</taxon>
        <taxon>Niveispirillum</taxon>
    </lineage>
</organism>
<comment type="subcellular location">
    <subcellularLocation>
        <location evidence="1">Membrane</location>
        <topology evidence="1">Multi-pass membrane protein</topology>
    </subcellularLocation>
</comment>
<dbReference type="Pfam" id="PF04610">
    <property type="entry name" value="TrbL"/>
    <property type="match status" value="1"/>
</dbReference>
<evidence type="ECO:0000256" key="4">
    <source>
        <dbReference type="ARBA" id="ARBA00022989"/>
    </source>
</evidence>
<keyword evidence="4" id="KW-1133">Transmembrane helix</keyword>
<keyword evidence="5" id="KW-0472">Membrane</keyword>
<protein>
    <submittedName>
        <fullName evidence="6">Type VI secretion protein</fullName>
    </submittedName>
</protein>
<proteinExistence type="inferred from homology"/>
<dbReference type="AlphaFoldDB" id="A0A2K9NJQ8"/>
<gene>
    <name evidence="6" type="ORF">C0V82_19695</name>
</gene>
<accession>A0A2K9NJQ8</accession>
<evidence type="ECO:0000313" key="7">
    <source>
        <dbReference type="Proteomes" id="UP000234752"/>
    </source>
</evidence>